<keyword evidence="3" id="KW-1185">Reference proteome</keyword>
<gene>
    <name evidence="2" type="ORF">NCTC13079_00297</name>
</gene>
<dbReference type="AlphaFoldDB" id="A0A448V010"/>
<feature type="compositionally biased region" description="Basic and acidic residues" evidence="1">
    <location>
        <begin position="20"/>
        <end position="31"/>
    </location>
</feature>
<evidence type="ECO:0000313" key="3">
    <source>
        <dbReference type="Proteomes" id="UP000269544"/>
    </source>
</evidence>
<feature type="compositionally biased region" description="Polar residues" evidence="1">
    <location>
        <begin position="37"/>
        <end position="49"/>
    </location>
</feature>
<accession>A0A448V010</accession>
<evidence type="ECO:0000313" key="2">
    <source>
        <dbReference type="EMBL" id="VEJ34739.1"/>
    </source>
</evidence>
<name>A0A448V010_9FIRM</name>
<proteinExistence type="predicted"/>
<sequence length="49" mass="5594">MKFFDDMKKKIDKKLEKMGQDNKKNFGEGKLDCCGLNQKNQPSPKGSSK</sequence>
<dbReference type="KEGG" id="piv:NCTC13079_00297"/>
<evidence type="ECO:0000256" key="1">
    <source>
        <dbReference type="SAM" id="MobiDB-lite"/>
    </source>
</evidence>
<reference evidence="2 3" key="1">
    <citation type="submission" date="2018-12" db="EMBL/GenBank/DDBJ databases">
        <authorList>
            <consortium name="Pathogen Informatics"/>
        </authorList>
    </citation>
    <scope>NUCLEOTIDE SEQUENCE [LARGE SCALE GENOMIC DNA]</scope>
    <source>
        <strain evidence="2 3">NCTC13079</strain>
    </source>
</reference>
<protein>
    <submittedName>
        <fullName evidence="2">Uncharacterized protein</fullName>
    </submittedName>
</protein>
<dbReference type="EMBL" id="LR134523">
    <property type="protein sequence ID" value="VEJ34739.1"/>
    <property type="molecule type" value="Genomic_DNA"/>
</dbReference>
<dbReference type="NCBIfam" id="NF040898">
    <property type="entry name" value="CC_mini_metal"/>
    <property type="match status" value="1"/>
</dbReference>
<organism evidence="2 3">
    <name type="scientific">Aedoeadaptatus ivorii</name>
    <dbReference type="NCBI Taxonomy" id="54006"/>
    <lineage>
        <taxon>Bacteria</taxon>
        <taxon>Bacillati</taxon>
        <taxon>Bacillota</taxon>
        <taxon>Tissierellia</taxon>
        <taxon>Tissierellales</taxon>
        <taxon>Peptoniphilaceae</taxon>
        <taxon>Aedoeadaptatus</taxon>
    </lineage>
</organism>
<feature type="region of interest" description="Disordered" evidence="1">
    <location>
        <begin position="20"/>
        <end position="49"/>
    </location>
</feature>
<dbReference type="Proteomes" id="UP000269544">
    <property type="component" value="Chromosome"/>
</dbReference>